<accession>A0A1U7EUW3</accession>
<dbReference type="EMBL" id="CR936257">
    <property type="protein sequence ID" value="CAI48796.1"/>
    <property type="molecule type" value="Genomic_DNA"/>
</dbReference>
<dbReference type="InterPro" id="IPR023582">
    <property type="entry name" value="Impact"/>
</dbReference>
<evidence type="ECO:0000313" key="4">
    <source>
        <dbReference type="EMBL" id="CAI48796.1"/>
    </source>
</evidence>
<dbReference type="InterPro" id="IPR020568">
    <property type="entry name" value="Ribosomal_Su5_D2-typ_SF"/>
</dbReference>
<dbReference type="InterPro" id="IPR015269">
    <property type="entry name" value="UPF0029_Impact_C"/>
</dbReference>
<name>A0A1U7EUW3_NATPD</name>
<comment type="similarity">
    <text evidence="1">Belongs to the IMPACT family.</text>
</comment>
<feature type="domain" description="UPF0029" evidence="3">
    <location>
        <begin position="144"/>
        <end position="196"/>
    </location>
</feature>
<dbReference type="Pfam" id="PF01205">
    <property type="entry name" value="Impact_N"/>
    <property type="match status" value="1"/>
</dbReference>
<dbReference type="PANTHER" id="PTHR16301">
    <property type="entry name" value="IMPACT-RELATED"/>
    <property type="match status" value="1"/>
</dbReference>
<dbReference type="InterPro" id="IPR036956">
    <property type="entry name" value="Impact_N_sf"/>
</dbReference>
<dbReference type="Pfam" id="PF09186">
    <property type="entry name" value="DUF1949"/>
    <property type="match status" value="1"/>
</dbReference>
<dbReference type="SUPFAM" id="SSF54980">
    <property type="entry name" value="EF-G C-terminal domain-like"/>
    <property type="match status" value="1"/>
</dbReference>
<dbReference type="InterPro" id="IPR020569">
    <property type="entry name" value="UPF0029_Impact_CS"/>
</dbReference>
<dbReference type="EnsemblBacteria" id="CAI48796">
    <property type="protein sequence ID" value="CAI48796"/>
    <property type="gene ID" value="NP_1410A"/>
</dbReference>
<evidence type="ECO:0000259" key="3">
    <source>
        <dbReference type="Pfam" id="PF09186"/>
    </source>
</evidence>
<evidence type="ECO:0000313" key="5">
    <source>
        <dbReference type="Proteomes" id="UP000002698"/>
    </source>
</evidence>
<dbReference type="PROSITE" id="PS00910">
    <property type="entry name" value="UPF0029"/>
    <property type="match status" value="1"/>
</dbReference>
<dbReference type="GeneID" id="3701141"/>
<keyword evidence="5" id="KW-1185">Reference proteome</keyword>
<evidence type="ECO:0000259" key="2">
    <source>
        <dbReference type="Pfam" id="PF01205"/>
    </source>
</evidence>
<dbReference type="KEGG" id="nph:NP_1410A"/>
<dbReference type="HOGENOM" id="CLU_083552_1_1_2"/>
<dbReference type="GO" id="GO:0006446">
    <property type="term" value="P:regulation of translational initiation"/>
    <property type="evidence" value="ECO:0007669"/>
    <property type="project" value="TreeGrafter"/>
</dbReference>
<dbReference type="RefSeq" id="WP_011322431.1">
    <property type="nucleotide sequence ID" value="NC_007426.1"/>
</dbReference>
<evidence type="ECO:0000256" key="1">
    <source>
        <dbReference type="ARBA" id="ARBA00007665"/>
    </source>
</evidence>
<reference evidence="4 5" key="1">
    <citation type="journal article" date="2005" name="Genome Res.">
        <title>Living with two extremes: conclusions from the genome sequence of Natronomonas pharaonis.</title>
        <authorList>
            <person name="Falb M."/>
            <person name="Pfeiffer F."/>
            <person name="Palm P."/>
            <person name="Rodewald K."/>
            <person name="Hickmann V."/>
            <person name="Tittor J."/>
            <person name="Oesterhelt D."/>
        </authorList>
    </citation>
    <scope>NUCLEOTIDE SEQUENCE [LARGE SCALE GENOMIC DNA]</scope>
    <source>
        <strain evidence="5">ATCC 35678 / DSM 2160 / CIP 103997 / JCM 8858 / NBRC 14720 / NCIMB 2260 / Gabara</strain>
    </source>
</reference>
<dbReference type="PANTHER" id="PTHR16301:SF20">
    <property type="entry name" value="IMPACT FAMILY MEMBER YIGZ"/>
    <property type="match status" value="1"/>
</dbReference>
<dbReference type="InterPro" id="IPR001498">
    <property type="entry name" value="Impact_N"/>
</dbReference>
<dbReference type="Gene3D" id="3.30.230.30">
    <property type="entry name" value="Impact, N-terminal domain"/>
    <property type="match status" value="1"/>
</dbReference>
<feature type="domain" description="Impact N-terminal" evidence="2">
    <location>
        <begin position="22"/>
        <end position="126"/>
    </location>
</feature>
<protein>
    <submittedName>
        <fullName evidence="4">IMPACT family protein</fullName>
    </submittedName>
</protein>
<dbReference type="OrthoDB" id="121633at2157"/>
<gene>
    <name evidence="4" type="ordered locus">NP_1410A</name>
</gene>
<dbReference type="GO" id="GO:0005737">
    <property type="term" value="C:cytoplasm"/>
    <property type="evidence" value="ECO:0007669"/>
    <property type="project" value="TreeGrafter"/>
</dbReference>
<dbReference type="AlphaFoldDB" id="A0A1U7EUW3"/>
<dbReference type="InterPro" id="IPR035647">
    <property type="entry name" value="EFG_III/V"/>
</dbReference>
<organism evidence="4 5">
    <name type="scientific">Natronomonas pharaonis (strain ATCC 35678 / DSM 2160 / CIP 103997 / JCM 8858 / NBRC 14720 / NCIMB 2260 / Gabara)</name>
    <name type="common">Halobacterium pharaonis</name>
    <dbReference type="NCBI Taxonomy" id="348780"/>
    <lineage>
        <taxon>Archaea</taxon>
        <taxon>Methanobacteriati</taxon>
        <taxon>Methanobacteriota</taxon>
        <taxon>Stenosarchaea group</taxon>
        <taxon>Halobacteria</taxon>
        <taxon>Halobacteriales</taxon>
        <taxon>Natronomonadaceae</taxon>
        <taxon>Natronomonas</taxon>
    </lineage>
</organism>
<dbReference type="STRING" id="348780.NP_1410A"/>
<dbReference type="Proteomes" id="UP000002698">
    <property type="component" value="Chromosome"/>
</dbReference>
<dbReference type="SUPFAM" id="SSF54211">
    <property type="entry name" value="Ribosomal protein S5 domain 2-like"/>
    <property type="match status" value="1"/>
</dbReference>
<sequence>MSSTDAYRTIDGRARSAFTVQGSEFIGHAAPVETVAKAEAFIDDVAAEHADATHNVPAYRVRADPFREYSSDDGEPSGSAGKPMLSVLGGRELENVCVVVTRYFGGTKLGVGGLVRAYSKATKDVLDAAEVVEEVPRERFEAVVEYDDSGTIRGILESEDVEFDAAYGADVVFDISAPVAEAEHLRDRLRSATSGRVDL</sequence>
<proteinExistence type="inferred from homology"/>
<dbReference type="eggNOG" id="arCOG03107">
    <property type="taxonomic scope" value="Archaea"/>
</dbReference>